<evidence type="ECO:0000313" key="9">
    <source>
        <dbReference type="EMBL" id="TCT26364.1"/>
    </source>
</evidence>
<feature type="compositionally biased region" description="Basic residues" evidence="7">
    <location>
        <begin position="96"/>
        <end position="106"/>
    </location>
</feature>
<dbReference type="AlphaFoldDB" id="A0A4R3NA77"/>
<accession>A0A4R3NA77</accession>
<keyword evidence="4 6" id="KW-0548">Nucleotidyltransferase</keyword>
<feature type="region of interest" description="Disordered" evidence="7">
    <location>
        <begin position="93"/>
        <end position="181"/>
    </location>
</feature>
<evidence type="ECO:0000256" key="4">
    <source>
        <dbReference type="ARBA" id="ARBA00022695"/>
    </source>
</evidence>
<organism evidence="9 10">
    <name type="scientific">Melghiribacillus thermohalophilus</name>
    <dbReference type="NCBI Taxonomy" id="1324956"/>
    <lineage>
        <taxon>Bacteria</taxon>
        <taxon>Bacillati</taxon>
        <taxon>Bacillota</taxon>
        <taxon>Bacilli</taxon>
        <taxon>Bacillales</taxon>
        <taxon>Bacillaceae</taxon>
        <taxon>Melghiribacillus</taxon>
    </lineage>
</organism>
<gene>
    <name evidence="6" type="primary">rpoE</name>
    <name evidence="9" type="ORF">EDD68_10265</name>
</gene>
<dbReference type="HAMAP" id="MF_00357">
    <property type="entry name" value="RNApol_bact_RpoE"/>
    <property type="match status" value="1"/>
</dbReference>
<dbReference type="Gene3D" id="1.10.10.1250">
    <property type="entry name" value="RNA polymerase, subunit delta, N-terminal domain"/>
    <property type="match status" value="1"/>
</dbReference>
<proteinExistence type="inferred from homology"/>
<evidence type="ECO:0000256" key="5">
    <source>
        <dbReference type="ARBA" id="ARBA00023163"/>
    </source>
</evidence>
<keyword evidence="5 6" id="KW-0804">Transcription</keyword>
<dbReference type="InterPro" id="IPR007759">
    <property type="entry name" value="Asxl_HARE-HTH"/>
</dbReference>
<comment type="similarity">
    <text evidence="1 6">Belongs to the RpoE family.</text>
</comment>
<comment type="caution">
    <text evidence="9">The sequence shown here is derived from an EMBL/GenBank/DDBJ whole genome shotgun (WGS) entry which is preliminary data.</text>
</comment>
<dbReference type="PROSITE" id="PS51913">
    <property type="entry name" value="HTH_HARE"/>
    <property type="match status" value="1"/>
</dbReference>
<sequence length="181" mass="21296">MSLEKYTQEELAEMSMINLAMEILLEEKKAMDFKEIFEKIAELKGLSEEEKAELIAQFYTDLNIDGRFMTVGSNLWGLKRWYPVDQIEEDLTPAVGKKKKKKKPKKKVEEDFDEIDEEDLLDDDIDEEDFADDEDFDDDYDEEDDVDDLDDDLEDQLDEDMDDDVVSDDEDIDFDDENEDI</sequence>
<comment type="subunit">
    <text evidence="6">RNAP is composed of a core of 2 alpha, a beta and a beta' subunits. The core is associated with a delta subunit and one of several sigma factors.</text>
</comment>
<dbReference type="Pfam" id="PF05066">
    <property type="entry name" value="HARE-HTH"/>
    <property type="match status" value="1"/>
</dbReference>
<evidence type="ECO:0000256" key="7">
    <source>
        <dbReference type="SAM" id="MobiDB-lite"/>
    </source>
</evidence>
<keyword evidence="3 6" id="KW-0808">Transferase</keyword>
<dbReference type="GO" id="GO:0003899">
    <property type="term" value="F:DNA-directed RNA polymerase activity"/>
    <property type="evidence" value="ECO:0007669"/>
    <property type="project" value="UniProtKB-UniRule"/>
</dbReference>
<keyword evidence="2 6" id="KW-0240">DNA-directed RNA polymerase</keyword>
<name>A0A4R3NA77_9BACI</name>
<dbReference type="GO" id="GO:0006355">
    <property type="term" value="P:regulation of DNA-templated transcription"/>
    <property type="evidence" value="ECO:0007669"/>
    <property type="project" value="UniProtKB-UniRule"/>
</dbReference>
<feature type="domain" description="HTH HARE-type" evidence="8">
    <location>
        <begin position="14"/>
        <end position="81"/>
    </location>
</feature>
<dbReference type="Proteomes" id="UP000294650">
    <property type="component" value="Unassembled WGS sequence"/>
</dbReference>
<dbReference type="EMBL" id="SMAN01000002">
    <property type="protein sequence ID" value="TCT26364.1"/>
    <property type="molecule type" value="Genomic_DNA"/>
</dbReference>
<dbReference type="InterPro" id="IPR029757">
    <property type="entry name" value="RpoE"/>
</dbReference>
<dbReference type="NCBIfam" id="TIGR04567">
    <property type="entry name" value="RNAP_delt_lowGC"/>
    <property type="match status" value="1"/>
</dbReference>
<comment type="function">
    <text evidence="6">Participates in both the initiation and recycling phases of transcription. In the presence of the delta subunit, RNAP displays an increased specificity of transcription, a decreased affinity for nucleic acids, and an increased efficiency of RNA synthesis because of enhanced recycling.</text>
</comment>
<keyword evidence="10" id="KW-1185">Reference proteome</keyword>
<evidence type="ECO:0000313" key="10">
    <source>
        <dbReference type="Proteomes" id="UP000294650"/>
    </source>
</evidence>
<evidence type="ECO:0000256" key="1">
    <source>
        <dbReference type="ARBA" id="ARBA00009828"/>
    </source>
</evidence>
<dbReference type="GO" id="GO:0000428">
    <property type="term" value="C:DNA-directed RNA polymerase complex"/>
    <property type="evidence" value="ECO:0007669"/>
    <property type="project" value="UniProtKB-KW"/>
</dbReference>
<dbReference type="InterPro" id="IPR038087">
    <property type="entry name" value="RNAP_delta_N_dom_sf"/>
</dbReference>
<dbReference type="RefSeq" id="WP_132370730.1">
    <property type="nucleotide sequence ID" value="NZ_SMAN01000002.1"/>
</dbReference>
<protein>
    <recommendedName>
        <fullName evidence="6">Probable DNA-directed RNA polymerase subunit delta</fullName>
    </recommendedName>
    <alternativeName>
        <fullName evidence="6">RNAP delta factor</fullName>
    </alternativeName>
</protein>
<evidence type="ECO:0000259" key="8">
    <source>
        <dbReference type="PROSITE" id="PS51913"/>
    </source>
</evidence>
<feature type="compositionally biased region" description="Acidic residues" evidence="7">
    <location>
        <begin position="110"/>
        <end position="181"/>
    </location>
</feature>
<dbReference type="GO" id="GO:0006351">
    <property type="term" value="P:DNA-templated transcription"/>
    <property type="evidence" value="ECO:0007669"/>
    <property type="project" value="InterPro"/>
</dbReference>
<evidence type="ECO:0000256" key="3">
    <source>
        <dbReference type="ARBA" id="ARBA00022679"/>
    </source>
</evidence>
<reference evidence="9 10" key="1">
    <citation type="submission" date="2019-03" db="EMBL/GenBank/DDBJ databases">
        <title>Genomic Encyclopedia of Type Strains, Phase IV (KMG-IV): sequencing the most valuable type-strain genomes for metagenomic binning, comparative biology and taxonomic classification.</title>
        <authorList>
            <person name="Goeker M."/>
        </authorList>
    </citation>
    <scope>NUCLEOTIDE SEQUENCE [LARGE SCALE GENOMIC DNA]</scope>
    <source>
        <strain evidence="9 10">DSM 25894</strain>
    </source>
</reference>
<evidence type="ECO:0000256" key="6">
    <source>
        <dbReference type="HAMAP-Rule" id="MF_00357"/>
    </source>
</evidence>
<evidence type="ECO:0000256" key="2">
    <source>
        <dbReference type="ARBA" id="ARBA00022478"/>
    </source>
</evidence>
<dbReference type="OrthoDB" id="401223at2"/>